<sequence length="211" mass="24325">MEKQKKIKFHALQLIFASILFFSNCITTKDIGDRMEFVELSNTKRYTTIYKKKPYFADDWSQDSKNKGILTQETLKKEFNQKIKDLKLAPNEENNLTQQLNQVFSTGHYHSCTESPGPGTITKDISLTADTLKKLEFEKLTSEENQKLALTYKESLATLYTVSEIIQFGQNSLFRLCESRGNGDFTADDYRTNFTLVLKSMVDLLKEAKKK</sequence>
<evidence type="ECO:0000313" key="2">
    <source>
        <dbReference type="Proteomes" id="UP000298263"/>
    </source>
</evidence>
<organism evidence="1 2">
    <name type="scientific">Leptospira congkakensis</name>
    <dbReference type="NCBI Taxonomy" id="2484932"/>
    <lineage>
        <taxon>Bacteria</taxon>
        <taxon>Pseudomonadati</taxon>
        <taxon>Spirochaetota</taxon>
        <taxon>Spirochaetia</taxon>
        <taxon>Leptospirales</taxon>
        <taxon>Leptospiraceae</taxon>
        <taxon>Leptospira</taxon>
    </lineage>
</organism>
<keyword evidence="2" id="KW-1185">Reference proteome</keyword>
<evidence type="ECO:0000313" key="1">
    <source>
        <dbReference type="EMBL" id="TGL95459.1"/>
    </source>
</evidence>
<name>A0A4Z1AA03_9LEPT</name>
<accession>A0A4Z1AA03</accession>
<gene>
    <name evidence="1" type="ORF">EHQ69_03260</name>
</gene>
<proteinExistence type="predicted"/>
<reference evidence="1" key="1">
    <citation type="journal article" date="2019" name="PLoS Negl. Trop. Dis.">
        <title>Revisiting the worldwide diversity of Leptospira species in the environment.</title>
        <authorList>
            <person name="Vincent A.T."/>
            <person name="Schiettekatte O."/>
            <person name="Bourhy P."/>
            <person name="Veyrier F.J."/>
            <person name="Picardeau M."/>
        </authorList>
    </citation>
    <scope>NUCLEOTIDE SEQUENCE [LARGE SCALE GENOMIC DNA]</scope>
    <source>
        <strain evidence="1">201702422</strain>
    </source>
</reference>
<dbReference type="EMBL" id="RQGP01000008">
    <property type="protein sequence ID" value="TGL95459.1"/>
    <property type="molecule type" value="Genomic_DNA"/>
</dbReference>
<dbReference type="RefSeq" id="WP_135586096.1">
    <property type="nucleotide sequence ID" value="NZ_RQGO01000016.1"/>
</dbReference>
<protein>
    <submittedName>
        <fullName evidence="1">Uncharacterized protein</fullName>
    </submittedName>
</protein>
<comment type="caution">
    <text evidence="1">The sequence shown here is derived from an EMBL/GenBank/DDBJ whole genome shotgun (WGS) entry which is preliminary data.</text>
</comment>
<dbReference type="Proteomes" id="UP000298263">
    <property type="component" value="Unassembled WGS sequence"/>
</dbReference>
<dbReference type="AlphaFoldDB" id="A0A4Z1AA03"/>